<reference evidence="2" key="3">
    <citation type="journal article" date="2022" name="BMC Genomics">
        <title>Comparative genome analysis of mycobacteria focusing on tRNA and non-coding RNA.</title>
        <authorList>
            <person name="Behra P.R.K."/>
            <person name="Pettersson B.M.F."/>
            <person name="Ramesh M."/>
            <person name="Das S."/>
            <person name="Dasgupta S."/>
            <person name="Kirsebom L.A."/>
        </authorList>
    </citation>
    <scope>NUCLEOTIDE SEQUENCE</scope>
    <source>
        <strain evidence="2">DSM 44203</strain>
    </source>
</reference>
<proteinExistence type="predicted"/>
<reference evidence="2" key="2">
    <citation type="submission" date="2020-07" db="EMBL/GenBank/DDBJ databases">
        <authorList>
            <person name="Pettersson B.M.F."/>
            <person name="Behra P.R.K."/>
            <person name="Ramesh M."/>
            <person name="Das S."/>
            <person name="Dasgupta S."/>
            <person name="Kirsebom L.A."/>
        </authorList>
    </citation>
    <scope>NUCLEOTIDE SEQUENCE</scope>
    <source>
        <strain evidence="2">DSM 44203</strain>
    </source>
</reference>
<dbReference type="EMBL" id="BCTA01000013">
    <property type="protein sequence ID" value="GAT07741.1"/>
    <property type="molecule type" value="Genomic_DNA"/>
</dbReference>
<dbReference type="EMBL" id="JACKTI010000029">
    <property type="protein sequence ID" value="MCV7023617.1"/>
    <property type="molecule type" value="Genomic_DNA"/>
</dbReference>
<keyword evidence="3" id="KW-1185">Reference proteome</keyword>
<gene>
    <name evidence="2" type="ORF">H7I77_09685</name>
    <name evidence="1" type="ORF">RMCN_0874</name>
</gene>
<evidence type="ECO:0000313" key="4">
    <source>
        <dbReference type="Proteomes" id="UP001207528"/>
    </source>
</evidence>
<evidence type="ECO:0000313" key="3">
    <source>
        <dbReference type="Proteomes" id="UP000069773"/>
    </source>
</evidence>
<organism evidence="2 4">
    <name type="scientific">Mycolicibacterium novocastrense</name>
    <name type="common">Mycobacterium novocastrense</name>
    <dbReference type="NCBI Taxonomy" id="59813"/>
    <lineage>
        <taxon>Bacteria</taxon>
        <taxon>Bacillati</taxon>
        <taxon>Actinomycetota</taxon>
        <taxon>Actinomycetes</taxon>
        <taxon>Mycobacteriales</taxon>
        <taxon>Mycobacteriaceae</taxon>
        <taxon>Mycolicibacterium</taxon>
    </lineage>
</organism>
<comment type="caution">
    <text evidence="2">The sequence shown here is derived from an EMBL/GenBank/DDBJ whole genome shotgun (WGS) entry which is preliminary data.</text>
</comment>
<dbReference type="AlphaFoldDB" id="A0AAW5SKI3"/>
<dbReference type="RefSeq" id="WP_067387580.1">
    <property type="nucleotide sequence ID" value="NZ_BCTA01000013.1"/>
</dbReference>
<sequence>MKLLLIADTAPEMSSPLPQYVLDNGIDAIVTAGDLYARTLTGIDGCHIPAMGVYGNHCDGTYLDELHMWNLHLSHIEVDGISFVGIEGCVRYKDSARSIGAARGDRRLEPSGESGQVNSV</sequence>
<protein>
    <submittedName>
        <fullName evidence="1">Metallophosphoesterase</fullName>
    </submittedName>
</protein>
<dbReference type="SUPFAM" id="SSF56300">
    <property type="entry name" value="Metallo-dependent phosphatases"/>
    <property type="match status" value="1"/>
</dbReference>
<name>A0AAW5SKI3_MYCNV</name>
<accession>A0AAW5SKI3</accession>
<dbReference type="InterPro" id="IPR029052">
    <property type="entry name" value="Metallo-depent_PP-like"/>
</dbReference>
<reference evidence="1 3" key="1">
    <citation type="journal article" date="2016" name="Genome Announc.">
        <title>Draft Genome Sequences of Five Rapidly Growing Mycobacterium Species, M. thermoresistibile, M. fortuitum subsp. acetamidolyticum, M. canariasense, M. brisbanense, and M. novocastrense.</title>
        <authorList>
            <person name="Katahira K."/>
            <person name="Ogura Y."/>
            <person name="Gotoh Y."/>
            <person name="Hayashi T."/>
        </authorList>
    </citation>
    <scope>NUCLEOTIDE SEQUENCE [LARGE SCALE GENOMIC DNA]</scope>
    <source>
        <strain evidence="1 3">JCM18114</strain>
    </source>
</reference>
<dbReference type="Proteomes" id="UP000069773">
    <property type="component" value="Unassembled WGS sequence"/>
</dbReference>
<dbReference type="Proteomes" id="UP001207528">
    <property type="component" value="Unassembled WGS sequence"/>
</dbReference>
<evidence type="ECO:0000313" key="2">
    <source>
        <dbReference type="EMBL" id="MCV7023617.1"/>
    </source>
</evidence>
<evidence type="ECO:0000313" key="1">
    <source>
        <dbReference type="EMBL" id="GAT07741.1"/>
    </source>
</evidence>